<gene>
    <name evidence="2" type="ORF">CQA66_08290</name>
</gene>
<dbReference type="RefSeq" id="WP_115582616.1">
    <property type="nucleotide sequence ID" value="NZ_NXLW01000020.1"/>
</dbReference>
<dbReference type="InterPro" id="IPR024432">
    <property type="entry name" value="Put_RecE_PDDEXK-like_dom"/>
</dbReference>
<sequence length="260" mass="30301">MTSQDYFNHEALSASKIKLILKNPYYYFNGIEEPKSPNFEFGEKVHKLVLESDLSYTKENQKVVVLQDFGDLRLKKNKEAKEAFYSEHANDYIVTSEEFECAKAVLDSPFNMFFSDNNSKHEYIEFGQIFHRDFKCKADCFIPKQDNINLCIDLKTCNDISERAFTNSVLAYGYHIQSFIYKELLHCETFLFVCVEKSTKQVACYNLTADAWMNRASIDINKALHILDNKDIYNKPYKVFGIDETNNPIYIKDLPPPAYL</sequence>
<dbReference type="AlphaFoldDB" id="A0A3D8IYQ2"/>
<protein>
    <recommendedName>
        <fullName evidence="1">Putative exodeoxyribonuclease 8 PDDEXK-like domain-containing protein</fullName>
    </recommendedName>
</protein>
<dbReference type="Gene3D" id="3.90.320.10">
    <property type="match status" value="1"/>
</dbReference>
<evidence type="ECO:0000313" key="3">
    <source>
        <dbReference type="Proteomes" id="UP000256424"/>
    </source>
</evidence>
<evidence type="ECO:0000259" key="1">
    <source>
        <dbReference type="Pfam" id="PF12684"/>
    </source>
</evidence>
<comment type="caution">
    <text evidence="2">The sequence shown here is derived from an EMBL/GenBank/DDBJ whole genome shotgun (WGS) entry which is preliminary data.</text>
</comment>
<keyword evidence="3" id="KW-1185">Reference proteome</keyword>
<dbReference type="EMBL" id="NXLW01000020">
    <property type="protein sequence ID" value="RDU70397.1"/>
    <property type="molecule type" value="Genomic_DNA"/>
</dbReference>
<dbReference type="InterPro" id="IPR011604">
    <property type="entry name" value="PDDEXK-like_dom_sf"/>
</dbReference>
<feature type="domain" description="Putative exodeoxyribonuclease 8 PDDEXK-like" evidence="1">
    <location>
        <begin position="29"/>
        <end position="223"/>
    </location>
</feature>
<dbReference type="Pfam" id="PF12684">
    <property type="entry name" value="DUF3799"/>
    <property type="match status" value="1"/>
</dbReference>
<organism evidence="2 3">
    <name type="scientific">Helicobacter aurati</name>
    <dbReference type="NCBI Taxonomy" id="137778"/>
    <lineage>
        <taxon>Bacteria</taxon>
        <taxon>Pseudomonadati</taxon>
        <taxon>Campylobacterota</taxon>
        <taxon>Epsilonproteobacteria</taxon>
        <taxon>Campylobacterales</taxon>
        <taxon>Helicobacteraceae</taxon>
        <taxon>Helicobacter</taxon>
    </lineage>
</organism>
<reference evidence="2 3" key="1">
    <citation type="submission" date="2018-04" db="EMBL/GenBank/DDBJ databases">
        <title>Novel Campyloabacter and Helicobacter Species and Strains.</title>
        <authorList>
            <person name="Mannion A.J."/>
            <person name="Shen Z."/>
            <person name="Fox J.G."/>
        </authorList>
    </citation>
    <scope>NUCLEOTIDE SEQUENCE [LARGE SCALE GENOMIC DNA]</scope>
    <source>
        <strain evidence="2 3">MIT 97-5075</strain>
    </source>
</reference>
<dbReference type="Proteomes" id="UP000256424">
    <property type="component" value="Unassembled WGS sequence"/>
</dbReference>
<accession>A0A3D8IYQ2</accession>
<evidence type="ECO:0000313" key="2">
    <source>
        <dbReference type="EMBL" id="RDU70397.1"/>
    </source>
</evidence>
<name>A0A3D8IYQ2_9HELI</name>
<proteinExistence type="predicted"/>